<organism evidence="9 10">
    <name type="scientific">Shinella pollutisoli</name>
    <dbReference type="NCBI Taxonomy" id="2250594"/>
    <lineage>
        <taxon>Bacteria</taxon>
        <taxon>Pseudomonadati</taxon>
        <taxon>Pseudomonadota</taxon>
        <taxon>Alphaproteobacteria</taxon>
        <taxon>Hyphomicrobiales</taxon>
        <taxon>Rhizobiaceae</taxon>
        <taxon>Shinella</taxon>
    </lineage>
</organism>
<keyword evidence="10" id="KW-1185">Reference proteome</keyword>
<evidence type="ECO:0000256" key="6">
    <source>
        <dbReference type="ARBA" id="ARBA00023136"/>
    </source>
</evidence>
<evidence type="ECO:0000256" key="3">
    <source>
        <dbReference type="ARBA" id="ARBA00022741"/>
    </source>
</evidence>
<keyword evidence="5 7" id="KW-1278">Translocase</keyword>
<comment type="similarity">
    <text evidence="7">Belongs to the ABC transporter superfamily. Spermidine/putrescine importer (TC 3.A.1.11.1) family.</text>
</comment>
<name>A0ABV7DGG9_9HYPH</name>
<dbReference type="RefSeq" id="WP_371747722.1">
    <property type="nucleotide sequence ID" value="NZ_JANFDG010000004.1"/>
</dbReference>
<dbReference type="PANTHER" id="PTHR42781:SF4">
    <property type="entry name" value="SPERMIDINE_PUTRESCINE IMPORT ATP-BINDING PROTEIN POTA"/>
    <property type="match status" value="1"/>
</dbReference>
<evidence type="ECO:0000313" key="9">
    <source>
        <dbReference type="EMBL" id="MFC3073708.1"/>
    </source>
</evidence>
<dbReference type="EMBL" id="JBHRSP010000017">
    <property type="protein sequence ID" value="MFC3073708.1"/>
    <property type="molecule type" value="Genomic_DNA"/>
</dbReference>
<keyword evidence="1 7" id="KW-0813">Transport</keyword>
<dbReference type="InterPro" id="IPR003439">
    <property type="entry name" value="ABC_transporter-like_ATP-bd"/>
</dbReference>
<feature type="domain" description="ABC transporter" evidence="8">
    <location>
        <begin position="21"/>
        <end position="251"/>
    </location>
</feature>
<dbReference type="SMART" id="SM00382">
    <property type="entry name" value="AAA"/>
    <property type="match status" value="1"/>
</dbReference>
<dbReference type="Pfam" id="PF08402">
    <property type="entry name" value="TOBE_2"/>
    <property type="match status" value="1"/>
</dbReference>
<dbReference type="Gene3D" id="3.40.50.300">
    <property type="entry name" value="P-loop containing nucleotide triphosphate hydrolases"/>
    <property type="match status" value="1"/>
</dbReference>
<evidence type="ECO:0000256" key="4">
    <source>
        <dbReference type="ARBA" id="ARBA00022840"/>
    </source>
</evidence>
<dbReference type="InterPro" id="IPR027417">
    <property type="entry name" value="P-loop_NTPase"/>
</dbReference>
<comment type="subunit">
    <text evidence="7">The complex is composed of two ATP-binding proteins (PotA), two transmembrane proteins (PotB and PotC) and a solute-binding protein (PotD).</text>
</comment>
<dbReference type="Proteomes" id="UP001595377">
    <property type="component" value="Unassembled WGS sequence"/>
</dbReference>
<dbReference type="PROSITE" id="PS50893">
    <property type="entry name" value="ABC_TRANSPORTER_2"/>
    <property type="match status" value="1"/>
</dbReference>
<dbReference type="GO" id="GO:0005524">
    <property type="term" value="F:ATP binding"/>
    <property type="evidence" value="ECO:0007669"/>
    <property type="project" value="UniProtKB-KW"/>
</dbReference>
<keyword evidence="4 7" id="KW-0067">ATP-binding</keyword>
<dbReference type="InterPro" id="IPR003593">
    <property type="entry name" value="AAA+_ATPase"/>
</dbReference>
<dbReference type="CDD" id="cd03300">
    <property type="entry name" value="ABC_PotA_N"/>
    <property type="match status" value="1"/>
</dbReference>
<dbReference type="SUPFAM" id="SSF50331">
    <property type="entry name" value="MOP-like"/>
    <property type="match status" value="1"/>
</dbReference>
<dbReference type="PROSITE" id="PS00211">
    <property type="entry name" value="ABC_TRANSPORTER_1"/>
    <property type="match status" value="1"/>
</dbReference>
<evidence type="ECO:0000256" key="1">
    <source>
        <dbReference type="ARBA" id="ARBA00022448"/>
    </source>
</evidence>
<dbReference type="EC" id="7.6.2.11" evidence="7"/>
<evidence type="ECO:0000259" key="8">
    <source>
        <dbReference type="PROSITE" id="PS50893"/>
    </source>
</evidence>
<dbReference type="InterPro" id="IPR005893">
    <property type="entry name" value="PotA-like"/>
</dbReference>
<dbReference type="PANTHER" id="PTHR42781">
    <property type="entry name" value="SPERMIDINE/PUTRESCINE IMPORT ATP-BINDING PROTEIN POTA"/>
    <property type="match status" value="1"/>
</dbReference>
<comment type="function">
    <text evidence="7">Part of the ABC transporter complex PotABCD involved in spermidine/putrescine import. Responsible for energy coupling to the transport system.</text>
</comment>
<evidence type="ECO:0000256" key="7">
    <source>
        <dbReference type="RuleBase" id="RU364083"/>
    </source>
</evidence>
<keyword evidence="3 7" id="KW-0547">Nucleotide-binding</keyword>
<comment type="catalytic activity">
    <reaction evidence="7">
        <text>ATP + H2O + polyamine-[polyamine-binding protein]Side 1 = ADP + phosphate + polyamineSide 2 + [polyamine-binding protein]Side 1.</text>
        <dbReference type="EC" id="7.6.2.11"/>
    </reaction>
</comment>
<evidence type="ECO:0000313" key="10">
    <source>
        <dbReference type="Proteomes" id="UP001595377"/>
    </source>
</evidence>
<comment type="caution">
    <text evidence="9">The sequence shown here is derived from an EMBL/GenBank/DDBJ whole genome shotgun (WGS) entry which is preliminary data.</text>
</comment>
<dbReference type="NCBIfam" id="TIGR01187">
    <property type="entry name" value="potA"/>
    <property type="match status" value="1"/>
</dbReference>
<dbReference type="SUPFAM" id="SSF52540">
    <property type="entry name" value="P-loop containing nucleoside triphosphate hydrolases"/>
    <property type="match status" value="1"/>
</dbReference>
<evidence type="ECO:0000256" key="2">
    <source>
        <dbReference type="ARBA" id="ARBA00022475"/>
    </source>
</evidence>
<keyword evidence="2 7" id="KW-1003">Cell membrane</keyword>
<dbReference type="InterPro" id="IPR008995">
    <property type="entry name" value="Mo/tungstate-bd_C_term_dom"/>
</dbReference>
<dbReference type="InterPro" id="IPR013611">
    <property type="entry name" value="Transp-assoc_OB_typ2"/>
</dbReference>
<dbReference type="Pfam" id="PF00005">
    <property type="entry name" value="ABC_tran"/>
    <property type="match status" value="1"/>
</dbReference>
<dbReference type="InterPro" id="IPR050093">
    <property type="entry name" value="ABC_SmlMolc_Importer"/>
</dbReference>
<dbReference type="Gene3D" id="2.40.50.100">
    <property type="match status" value="1"/>
</dbReference>
<gene>
    <name evidence="7" type="primary">potA</name>
    <name evidence="9" type="ORF">ACFOHH_11405</name>
</gene>
<evidence type="ECO:0000256" key="5">
    <source>
        <dbReference type="ARBA" id="ARBA00022967"/>
    </source>
</evidence>
<keyword evidence="6 7" id="KW-0472">Membrane</keyword>
<protein>
    <recommendedName>
        <fullName evidence="7">Spermidine/putrescine import ATP-binding protein PotA</fullName>
        <ecNumber evidence="7">7.6.2.11</ecNumber>
    </recommendedName>
</protein>
<dbReference type="InterPro" id="IPR017871">
    <property type="entry name" value="ABC_transporter-like_CS"/>
</dbReference>
<reference evidence="10" key="1">
    <citation type="journal article" date="2019" name="Int. J. Syst. Evol. Microbiol.">
        <title>The Global Catalogue of Microorganisms (GCM) 10K type strain sequencing project: providing services to taxonomists for standard genome sequencing and annotation.</title>
        <authorList>
            <consortium name="The Broad Institute Genomics Platform"/>
            <consortium name="The Broad Institute Genome Sequencing Center for Infectious Disease"/>
            <person name="Wu L."/>
            <person name="Ma J."/>
        </authorList>
    </citation>
    <scope>NUCLEOTIDE SEQUENCE [LARGE SCALE GENOMIC DNA]</scope>
    <source>
        <strain evidence="10">KCTC 52677</strain>
    </source>
</reference>
<dbReference type="InterPro" id="IPR017879">
    <property type="entry name" value="PotA_ATP-bd"/>
</dbReference>
<proteinExistence type="inferred from homology"/>
<sequence length="381" mass="41301">MRGPALCPTARAREPLLAEFIRFDRITKFYGPLCVVENLDLGIGKGEFVSLLGPSGSGKTTLLMMLAGFEQPTSGTILVDGQAVNDVPTHKRDMGVVFQSYALFPHMTVGENIAFPLEMRGLGKAEIADRVTRALDMVQLSAMRERRPAQLSGGQQQRVALARALVFEPRVVLMDEPLGALDKQLREQMQLDIRDLHRRLGLTIVFVTHDQSEALTMSDRVAVFNKGKIEQIGTPRQVYDEPATRFVAEFIGETNLIEGVVARISGGEAAVRLASGAEIVSAVSGGVAEGATVYLSVRPERIELAEARNAAHNCLETEVTDSVYQGDHLRVELAAGSHPLIAKLGRRSREFEPGTKVFAAFSAGDCRVIAPPDGQRQAAAS</sequence>
<accession>A0ABV7DGG9</accession>